<sequence length="98" mass="10718">MGQAVGREYGMDQELAHALADELVELTRSLADLAYDLGSDSDTLRRHMVSIQSVDRITQAQLAIADILRSDAPVAARINNVTLETLADRLRERVVGNA</sequence>
<gene>
    <name evidence="1" type="ORF">SP6_36_00980</name>
</gene>
<proteinExistence type="predicted"/>
<dbReference type="EMBL" id="BBJS01000036">
    <property type="protein sequence ID" value="GAN14379.1"/>
    <property type="molecule type" value="Genomic_DNA"/>
</dbReference>
<dbReference type="Proteomes" id="UP000032025">
    <property type="component" value="Unassembled WGS sequence"/>
</dbReference>
<dbReference type="AlphaFoldDB" id="A0A0C9N474"/>
<keyword evidence="2" id="KW-1185">Reference proteome</keyword>
<name>A0A0C9N474_SPHPI</name>
<organism evidence="1 2">
    <name type="scientific">Sphingomonas paucimobilis NBRC 13935</name>
    <dbReference type="NCBI Taxonomy" id="1219050"/>
    <lineage>
        <taxon>Bacteria</taxon>
        <taxon>Pseudomonadati</taxon>
        <taxon>Pseudomonadota</taxon>
        <taxon>Alphaproteobacteria</taxon>
        <taxon>Sphingomonadales</taxon>
        <taxon>Sphingomonadaceae</taxon>
        <taxon>Sphingomonas</taxon>
    </lineage>
</organism>
<protein>
    <submittedName>
        <fullName evidence="1">DNA, contig: SP636</fullName>
    </submittedName>
</protein>
<accession>A0A0C9N474</accession>
<reference evidence="1 2" key="1">
    <citation type="submission" date="2014-08" db="EMBL/GenBank/DDBJ databases">
        <title>Whole genome shotgun sequence of Sphingomonas paucimobilis NBRC 13935.</title>
        <authorList>
            <person name="Hosoyama A."/>
            <person name="Hashimoto M."/>
            <person name="Hosoyama Y."/>
            <person name="Noguchi M."/>
            <person name="Uohara A."/>
            <person name="Ohji S."/>
            <person name="Katano-Makiyama Y."/>
            <person name="Ichikawa N."/>
            <person name="Kimura A."/>
            <person name="Yamazoe A."/>
            <person name="Fujita N."/>
        </authorList>
    </citation>
    <scope>NUCLEOTIDE SEQUENCE [LARGE SCALE GENOMIC DNA]</scope>
    <source>
        <strain evidence="1 2">NBRC 13935</strain>
    </source>
</reference>
<evidence type="ECO:0000313" key="1">
    <source>
        <dbReference type="EMBL" id="GAN14379.1"/>
    </source>
</evidence>
<comment type="caution">
    <text evidence="1">The sequence shown here is derived from an EMBL/GenBank/DDBJ whole genome shotgun (WGS) entry which is preliminary data.</text>
</comment>
<evidence type="ECO:0000313" key="2">
    <source>
        <dbReference type="Proteomes" id="UP000032025"/>
    </source>
</evidence>